<dbReference type="InterPro" id="IPR050490">
    <property type="entry name" value="Bact_solute-bd_prot1"/>
</dbReference>
<evidence type="ECO:0000313" key="7">
    <source>
        <dbReference type="EMBL" id="CAA0093692.1"/>
    </source>
</evidence>
<keyword evidence="5" id="KW-0574">Periplasm</keyword>
<gene>
    <name evidence="7" type="ORF">STARVERO_01669</name>
</gene>
<evidence type="ECO:0000256" key="5">
    <source>
        <dbReference type="ARBA" id="ARBA00022764"/>
    </source>
</evidence>
<dbReference type="InterPro" id="IPR006059">
    <property type="entry name" value="SBP"/>
</dbReference>
<accession>A0A5S9NT03</accession>
<dbReference type="SUPFAM" id="SSF53850">
    <property type="entry name" value="Periplasmic binding protein-like II"/>
    <property type="match status" value="1"/>
</dbReference>
<evidence type="ECO:0000256" key="4">
    <source>
        <dbReference type="ARBA" id="ARBA00022729"/>
    </source>
</evidence>
<dbReference type="RefSeq" id="WP_159598514.1">
    <property type="nucleotide sequence ID" value="NZ_CACSAS010000001.1"/>
</dbReference>
<keyword evidence="3" id="KW-0813">Transport</keyword>
<dbReference type="PANTHER" id="PTHR43649">
    <property type="entry name" value="ARABINOSE-BINDING PROTEIN-RELATED"/>
    <property type="match status" value="1"/>
</dbReference>
<comment type="subcellular location">
    <subcellularLocation>
        <location evidence="1">Periplasm</location>
    </subcellularLocation>
</comment>
<protein>
    <submittedName>
        <fullName evidence="7">Putative ABC transporter-binding protein</fullName>
    </submittedName>
</protein>
<sequence>MTRVKFGGCAATIALMLAAGPALAASDVCKGSDINILMETVPDTEALSSLKGEFEKEYGAKVNIEAVNYSLMHEKLVPSLTAPTSSYDVLVVDSYWVGEFKTAGWIRDLDELIARDKIDTGIYFPALMALNGKVQGKTYMLPFWQYAMGILYRKDIVEDPAFQAAYKAEFKRDWRLPTTLEEFSEVVKWAGKYKDMHGIAMAAQRADPVVMEATNYLFAEGGDFYDRTTWKPTMDSPEATKAVTVYADLLKTAAQPGALGANFDDVANTLKQGKAIFAISYLFLFPTMEDPKDSTVVGKMGFAPVPGKDSFLGAWGWAVPTNAKNPDCSWEFLKWVESKDVAYKRALAGGQPTQMWIYEDAEFLKKWPAMSQVGIALEHSKGLPIMSRSTQLVETFAEVMGSVLANGVAPATALEESQDKFGRLVKGDPLLK</sequence>
<evidence type="ECO:0000256" key="3">
    <source>
        <dbReference type="ARBA" id="ARBA00022448"/>
    </source>
</evidence>
<dbReference type="Proteomes" id="UP000433050">
    <property type="component" value="Unassembled WGS sequence"/>
</dbReference>
<feature type="chain" id="PRO_5025026153" evidence="6">
    <location>
        <begin position="25"/>
        <end position="432"/>
    </location>
</feature>
<reference evidence="7 8" key="1">
    <citation type="submission" date="2019-12" db="EMBL/GenBank/DDBJ databases">
        <authorList>
            <person name="Reyes-Prieto M."/>
        </authorList>
    </citation>
    <scope>NUCLEOTIDE SEQUENCE [LARGE SCALE GENOMIC DNA]</scope>
    <source>
        <strain evidence="7">HF14-78462</strain>
    </source>
</reference>
<keyword evidence="8" id="KW-1185">Reference proteome</keyword>
<dbReference type="AlphaFoldDB" id="A0A5S9NT03"/>
<evidence type="ECO:0000256" key="6">
    <source>
        <dbReference type="SAM" id="SignalP"/>
    </source>
</evidence>
<evidence type="ECO:0000313" key="8">
    <source>
        <dbReference type="Proteomes" id="UP000433050"/>
    </source>
</evidence>
<evidence type="ECO:0000256" key="2">
    <source>
        <dbReference type="ARBA" id="ARBA00008520"/>
    </source>
</evidence>
<dbReference type="PANTHER" id="PTHR43649:SF34">
    <property type="entry name" value="ABC TRANSPORTER PERIPLASMIC-BINDING PROTEIN YCJN-RELATED"/>
    <property type="match status" value="1"/>
</dbReference>
<dbReference type="Gene3D" id="3.40.190.10">
    <property type="entry name" value="Periplasmic binding protein-like II"/>
    <property type="match status" value="2"/>
</dbReference>
<feature type="signal peptide" evidence="6">
    <location>
        <begin position="1"/>
        <end position="24"/>
    </location>
</feature>
<organism evidence="7 8">
    <name type="scientific">Starkeya nomas</name>
    <dbReference type="NCBI Taxonomy" id="2666134"/>
    <lineage>
        <taxon>Bacteria</taxon>
        <taxon>Pseudomonadati</taxon>
        <taxon>Pseudomonadota</taxon>
        <taxon>Alphaproteobacteria</taxon>
        <taxon>Hyphomicrobiales</taxon>
        <taxon>Xanthobacteraceae</taxon>
        <taxon>Starkeya</taxon>
    </lineage>
</organism>
<comment type="similarity">
    <text evidence="2">Belongs to the bacterial solute-binding protein 1 family.</text>
</comment>
<dbReference type="EMBL" id="CACSAS010000001">
    <property type="protein sequence ID" value="CAA0093692.1"/>
    <property type="molecule type" value="Genomic_DNA"/>
</dbReference>
<dbReference type="GO" id="GO:0042597">
    <property type="term" value="C:periplasmic space"/>
    <property type="evidence" value="ECO:0007669"/>
    <property type="project" value="UniProtKB-SubCell"/>
</dbReference>
<dbReference type="Pfam" id="PF01547">
    <property type="entry name" value="SBP_bac_1"/>
    <property type="match status" value="1"/>
</dbReference>
<proteinExistence type="inferred from homology"/>
<evidence type="ECO:0000256" key="1">
    <source>
        <dbReference type="ARBA" id="ARBA00004418"/>
    </source>
</evidence>
<name>A0A5S9NT03_9HYPH</name>
<keyword evidence="4 6" id="KW-0732">Signal</keyword>